<dbReference type="SUPFAM" id="SSF46689">
    <property type="entry name" value="Homeodomain-like"/>
    <property type="match status" value="1"/>
</dbReference>
<sequence length="261" mass="30588">MKLSELVLDNYTKLNETDLLIWNYIATHKEEVSRLTINDLAQKTNVSRTTISRFVRKIKLRGYSELKVLLRLEQENLNTFDTEVFEFTCDSLIQYITNQKHKDYKTICQLIYQAKRVFVYGSGDVQLSVAKQIKRMFTSAKEIIYDFAGTTFDHAMYEVFNKEDVIIMISLSGNSKKVVDIARRLKLLGVKIISITEFKNNQLAEFSDENLYIDSINLNFLQNHPNYKITMPYFLLAELLFIQYAIYKNEQLLLQGKKEIL</sequence>
<dbReference type="SUPFAM" id="SSF53697">
    <property type="entry name" value="SIS domain"/>
    <property type="match status" value="1"/>
</dbReference>
<dbReference type="PANTHER" id="PTHR30514:SF1">
    <property type="entry name" value="HTH-TYPE TRANSCRIPTIONAL REGULATOR HEXR-RELATED"/>
    <property type="match status" value="1"/>
</dbReference>
<dbReference type="Gene3D" id="1.10.10.10">
    <property type="entry name" value="Winged helix-like DNA-binding domain superfamily/Winged helix DNA-binding domain"/>
    <property type="match status" value="1"/>
</dbReference>
<gene>
    <name evidence="6" type="ORF">A0O21_10475</name>
</gene>
<keyword evidence="2" id="KW-0238">DNA-binding</keyword>
<feature type="domain" description="SIS" evidence="5">
    <location>
        <begin position="107"/>
        <end position="250"/>
    </location>
</feature>
<reference evidence="7" key="2">
    <citation type="submission" date="2016-03" db="EMBL/GenBank/DDBJ databases">
        <title>Streptococcus antelopensis sp. nov., isolated from the feces of the Tibetan antelope (Pantholops hodgsonii) in Hoh Xil National Nature Reserve, Qinghai, China.</title>
        <authorList>
            <person name="Bai X."/>
        </authorList>
    </citation>
    <scope>NUCLEOTIDE SEQUENCE [LARGE SCALE GENOMIC DNA]</scope>
    <source>
        <strain evidence="7">TA 26</strain>
    </source>
</reference>
<dbReference type="InterPro" id="IPR035472">
    <property type="entry name" value="RpiR-like_SIS"/>
</dbReference>
<evidence type="ECO:0000313" key="6">
    <source>
        <dbReference type="EMBL" id="AND80363.1"/>
    </source>
</evidence>
<dbReference type="PANTHER" id="PTHR30514">
    <property type="entry name" value="GLUCOKINASE"/>
    <property type="match status" value="1"/>
</dbReference>
<dbReference type="GO" id="GO:0003677">
    <property type="term" value="F:DNA binding"/>
    <property type="evidence" value="ECO:0007669"/>
    <property type="project" value="UniProtKB-KW"/>
</dbReference>
<dbReference type="PROSITE" id="PS51464">
    <property type="entry name" value="SIS"/>
    <property type="match status" value="1"/>
</dbReference>
<dbReference type="InterPro" id="IPR000281">
    <property type="entry name" value="HTH_RpiR"/>
</dbReference>
<dbReference type="GO" id="GO:0097367">
    <property type="term" value="F:carbohydrate derivative binding"/>
    <property type="evidence" value="ECO:0007669"/>
    <property type="project" value="InterPro"/>
</dbReference>
<evidence type="ECO:0000256" key="2">
    <source>
        <dbReference type="ARBA" id="ARBA00023125"/>
    </source>
</evidence>
<dbReference type="GO" id="GO:0003700">
    <property type="term" value="F:DNA-binding transcription factor activity"/>
    <property type="evidence" value="ECO:0007669"/>
    <property type="project" value="InterPro"/>
</dbReference>
<dbReference type="InterPro" id="IPR009057">
    <property type="entry name" value="Homeodomain-like_sf"/>
</dbReference>
<dbReference type="InterPro" id="IPR046348">
    <property type="entry name" value="SIS_dom_sf"/>
</dbReference>
<dbReference type="KEGG" id="spat:A0O21_10475"/>
<dbReference type="AlphaFoldDB" id="A0A172QA29"/>
<dbReference type="Proteomes" id="UP000077317">
    <property type="component" value="Chromosome"/>
</dbReference>
<evidence type="ECO:0000259" key="5">
    <source>
        <dbReference type="PROSITE" id="PS51464"/>
    </source>
</evidence>
<dbReference type="STRING" id="1811193.A0O21_10475"/>
<keyword evidence="7" id="KW-1185">Reference proteome</keyword>
<dbReference type="OrthoDB" id="1648815at2"/>
<dbReference type="RefSeq" id="WP_067064959.1">
    <property type="nucleotide sequence ID" value="NZ_CP014699.1"/>
</dbReference>
<evidence type="ECO:0000256" key="3">
    <source>
        <dbReference type="ARBA" id="ARBA00023163"/>
    </source>
</evidence>
<dbReference type="PROSITE" id="PS51071">
    <property type="entry name" value="HTH_RPIR"/>
    <property type="match status" value="1"/>
</dbReference>
<dbReference type="InterPro" id="IPR001347">
    <property type="entry name" value="SIS_dom"/>
</dbReference>
<dbReference type="Pfam" id="PF01380">
    <property type="entry name" value="SIS"/>
    <property type="match status" value="1"/>
</dbReference>
<evidence type="ECO:0000259" key="4">
    <source>
        <dbReference type="PROSITE" id="PS51071"/>
    </source>
</evidence>
<accession>A0A172QA29</accession>
<evidence type="ECO:0000313" key="7">
    <source>
        <dbReference type="Proteomes" id="UP000077317"/>
    </source>
</evidence>
<feature type="domain" description="HTH rpiR-type" evidence="4">
    <location>
        <begin position="1"/>
        <end position="77"/>
    </location>
</feature>
<dbReference type="EMBL" id="CP014699">
    <property type="protein sequence ID" value="AND80363.1"/>
    <property type="molecule type" value="Genomic_DNA"/>
</dbReference>
<organism evidence="6 7">
    <name type="scientific">Streptococcus pantholopis</name>
    <dbReference type="NCBI Taxonomy" id="1811193"/>
    <lineage>
        <taxon>Bacteria</taxon>
        <taxon>Bacillati</taxon>
        <taxon>Bacillota</taxon>
        <taxon>Bacilli</taxon>
        <taxon>Lactobacillales</taxon>
        <taxon>Streptococcaceae</taxon>
        <taxon>Streptococcus</taxon>
    </lineage>
</organism>
<dbReference type="Gene3D" id="3.40.50.10490">
    <property type="entry name" value="Glucose-6-phosphate isomerase like protein, domain 1"/>
    <property type="match status" value="1"/>
</dbReference>
<dbReference type="InterPro" id="IPR047640">
    <property type="entry name" value="RpiR-like"/>
</dbReference>
<reference evidence="6 7" key="1">
    <citation type="journal article" date="2016" name="Int. J. Syst. Evol. Microbiol.">
        <title>Streptococcuspantholopis sp. nov., isolated from faeces of the Tibetan antelope (Pantholops hodgsonii).</title>
        <authorList>
            <person name="Bai X."/>
            <person name="Xiong Y."/>
            <person name="Lu S."/>
            <person name="Jin D."/>
            <person name="Lai X."/>
            <person name="Yang J."/>
            <person name="Niu L."/>
            <person name="Hu S."/>
            <person name="Meng X."/>
            <person name="Pu J."/>
            <person name="Ye C."/>
            <person name="Xu J."/>
        </authorList>
    </citation>
    <scope>NUCLEOTIDE SEQUENCE [LARGE SCALE GENOMIC DNA]</scope>
    <source>
        <strain evidence="6 7">TA 26</strain>
    </source>
</reference>
<keyword evidence="3" id="KW-0804">Transcription</keyword>
<evidence type="ECO:0000256" key="1">
    <source>
        <dbReference type="ARBA" id="ARBA00023015"/>
    </source>
</evidence>
<dbReference type="GO" id="GO:1901135">
    <property type="term" value="P:carbohydrate derivative metabolic process"/>
    <property type="evidence" value="ECO:0007669"/>
    <property type="project" value="InterPro"/>
</dbReference>
<dbReference type="InterPro" id="IPR036388">
    <property type="entry name" value="WH-like_DNA-bd_sf"/>
</dbReference>
<dbReference type="Pfam" id="PF01418">
    <property type="entry name" value="HTH_6"/>
    <property type="match status" value="1"/>
</dbReference>
<keyword evidence="1" id="KW-0805">Transcription regulation</keyword>
<proteinExistence type="predicted"/>
<protein>
    <submittedName>
        <fullName evidence="6">RpiR family transcriptional regulator</fullName>
    </submittedName>
</protein>
<name>A0A172QA29_9STRE</name>
<dbReference type="CDD" id="cd05013">
    <property type="entry name" value="SIS_RpiR"/>
    <property type="match status" value="1"/>
</dbReference>